<keyword evidence="3" id="KW-1185">Reference proteome</keyword>
<evidence type="ECO:0000313" key="2">
    <source>
        <dbReference type="EMBL" id="CAA7025865.1"/>
    </source>
</evidence>
<name>A0A6D2IIV5_9BRAS</name>
<dbReference type="EMBL" id="CACVBM020001045">
    <property type="protein sequence ID" value="CAA7025865.1"/>
    <property type="molecule type" value="Genomic_DNA"/>
</dbReference>
<feature type="region of interest" description="Disordered" evidence="1">
    <location>
        <begin position="1"/>
        <end position="64"/>
    </location>
</feature>
<evidence type="ECO:0000256" key="1">
    <source>
        <dbReference type="SAM" id="MobiDB-lite"/>
    </source>
</evidence>
<feature type="compositionally biased region" description="Basic and acidic residues" evidence="1">
    <location>
        <begin position="149"/>
        <end position="162"/>
    </location>
</feature>
<dbReference type="Proteomes" id="UP000467841">
    <property type="component" value="Unassembled WGS sequence"/>
</dbReference>
<dbReference type="AlphaFoldDB" id="A0A6D2IIV5"/>
<feature type="compositionally biased region" description="Basic and acidic residues" evidence="1">
    <location>
        <begin position="40"/>
        <end position="57"/>
    </location>
</feature>
<accession>A0A6D2IIV5</accession>
<protein>
    <submittedName>
        <fullName evidence="2">Uncharacterized protein</fullName>
    </submittedName>
</protein>
<gene>
    <name evidence="2" type="ORF">MERR_LOCUS13100</name>
</gene>
<proteinExistence type="predicted"/>
<evidence type="ECO:0000313" key="3">
    <source>
        <dbReference type="Proteomes" id="UP000467841"/>
    </source>
</evidence>
<comment type="caution">
    <text evidence="2">The sequence shown here is derived from an EMBL/GenBank/DDBJ whole genome shotgun (WGS) entry which is preliminary data.</text>
</comment>
<feature type="region of interest" description="Disordered" evidence="1">
    <location>
        <begin position="122"/>
        <end position="177"/>
    </location>
</feature>
<organism evidence="2 3">
    <name type="scientific">Microthlaspi erraticum</name>
    <dbReference type="NCBI Taxonomy" id="1685480"/>
    <lineage>
        <taxon>Eukaryota</taxon>
        <taxon>Viridiplantae</taxon>
        <taxon>Streptophyta</taxon>
        <taxon>Embryophyta</taxon>
        <taxon>Tracheophyta</taxon>
        <taxon>Spermatophyta</taxon>
        <taxon>Magnoliopsida</taxon>
        <taxon>eudicotyledons</taxon>
        <taxon>Gunneridae</taxon>
        <taxon>Pentapetalae</taxon>
        <taxon>rosids</taxon>
        <taxon>malvids</taxon>
        <taxon>Brassicales</taxon>
        <taxon>Brassicaceae</taxon>
        <taxon>Coluteocarpeae</taxon>
        <taxon>Microthlaspi</taxon>
    </lineage>
</organism>
<feature type="compositionally biased region" description="Basic and acidic residues" evidence="1">
    <location>
        <begin position="122"/>
        <end position="142"/>
    </location>
</feature>
<sequence length="177" mass="19340">MRIDSDTESASAEETYITGSSAESPPRSDADSSSVNRSDQTPERTTRPLLRRADLRVRRSSNNVNEIGAVPDCYSESRDEDVLDDLPLFDAFRGYACSMLGRVCPGSRADGNDEEAAEVARKKKEAEIAKEKKDAIAKERKASIAKGKRAAERAAVRQREKANPGGQGELEAEPKQP</sequence>
<reference evidence="2" key="1">
    <citation type="submission" date="2020-01" db="EMBL/GenBank/DDBJ databases">
        <authorList>
            <person name="Mishra B."/>
        </authorList>
    </citation>
    <scope>NUCLEOTIDE SEQUENCE [LARGE SCALE GENOMIC DNA]</scope>
</reference>
<feature type="compositionally biased region" description="Polar residues" evidence="1">
    <location>
        <begin position="8"/>
        <end position="23"/>
    </location>
</feature>